<dbReference type="SUPFAM" id="SSF81383">
    <property type="entry name" value="F-box domain"/>
    <property type="match status" value="1"/>
</dbReference>
<dbReference type="KEGG" id="psco:LY89DRAFT_759939"/>
<evidence type="ECO:0000313" key="1">
    <source>
        <dbReference type="EMBL" id="KUJ10955.1"/>
    </source>
</evidence>
<dbReference type="GeneID" id="28831215"/>
<evidence type="ECO:0000313" key="2">
    <source>
        <dbReference type="Proteomes" id="UP000070700"/>
    </source>
</evidence>
<dbReference type="InterPro" id="IPR036047">
    <property type="entry name" value="F-box-like_dom_sf"/>
</dbReference>
<protein>
    <recommendedName>
        <fullName evidence="3">F-box domain-containing protein</fullName>
    </recommendedName>
</protein>
<accession>A0A194WSL9</accession>
<keyword evidence="2" id="KW-1185">Reference proteome</keyword>
<sequence>MDLSVKTEMGTHKGFTFEKFKLDGSALKEAAIASPYAVCVVCISTVFDHDILKLQNLPIDDYLRTQSRSKAMFAMGSASKTNSSATINLNKITKTKAQTQVDDQQVEPKVIEYSNAVNATTLITLPTEIHFLIFQHLDRVSSVCLGLTCNTLYPVYRETWKNGVPLDEFFGPDEFGKYTPLPILIQGFFPGLVFSFRRWAFETVELSMGKFAEELEKRYHLPLRRRPVTG</sequence>
<dbReference type="InParanoid" id="A0A194WSL9"/>
<evidence type="ECO:0008006" key="3">
    <source>
        <dbReference type="Google" id="ProtNLM"/>
    </source>
</evidence>
<gene>
    <name evidence="1" type="ORF">LY89DRAFT_759939</name>
</gene>
<dbReference type="Proteomes" id="UP000070700">
    <property type="component" value="Unassembled WGS sequence"/>
</dbReference>
<dbReference type="AlphaFoldDB" id="A0A194WSL9"/>
<dbReference type="EMBL" id="KQ947428">
    <property type="protein sequence ID" value="KUJ10955.1"/>
    <property type="molecule type" value="Genomic_DNA"/>
</dbReference>
<organism evidence="1 2">
    <name type="scientific">Mollisia scopiformis</name>
    <name type="common">Conifer needle endophyte fungus</name>
    <name type="synonym">Phialocephala scopiformis</name>
    <dbReference type="NCBI Taxonomy" id="149040"/>
    <lineage>
        <taxon>Eukaryota</taxon>
        <taxon>Fungi</taxon>
        <taxon>Dikarya</taxon>
        <taxon>Ascomycota</taxon>
        <taxon>Pezizomycotina</taxon>
        <taxon>Leotiomycetes</taxon>
        <taxon>Helotiales</taxon>
        <taxon>Mollisiaceae</taxon>
        <taxon>Mollisia</taxon>
    </lineage>
</organism>
<dbReference type="OrthoDB" id="3564693at2759"/>
<dbReference type="CDD" id="cd09917">
    <property type="entry name" value="F-box_SF"/>
    <property type="match status" value="1"/>
</dbReference>
<proteinExistence type="predicted"/>
<dbReference type="RefSeq" id="XP_018065310.1">
    <property type="nucleotide sequence ID" value="XM_018221489.1"/>
</dbReference>
<reference evidence="1 2" key="1">
    <citation type="submission" date="2015-10" db="EMBL/GenBank/DDBJ databases">
        <title>Full genome of DAOMC 229536 Phialocephala scopiformis, a fungal endophyte of spruce producing the potent anti-insectan compound rugulosin.</title>
        <authorList>
            <consortium name="DOE Joint Genome Institute"/>
            <person name="Walker A.K."/>
            <person name="Frasz S.L."/>
            <person name="Seifert K.A."/>
            <person name="Miller J.D."/>
            <person name="Mondo S.J."/>
            <person name="Labutti K."/>
            <person name="Lipzen A."/>
            <person name="Dockter R."/>
            <person name="Kennedy M."/>
            <person name="Grigoriev I.V."/>
            <person name="Spatafora J.W."/>
        </authorList>
    </citation>
    <scope>NUCLEOTIDE SEQUENCE [LARGE SCALE GENOMIC DNA]</scope>
    <source>
        <strain evidence="1 2">CBS 120377</strain>
    </source>
</reference>
<name>A0A194WSL9_MOLSC</name>